<dbReference type="PANTHER" id="PTHR42971:SF1">
    <property type="entry name" value="TRNA (CYTIDINE(34)-2'-O)-METHYLTRANSFERASE"/>
    <property type="match status" value="1"/>
</dbReference>
<comment type="caution">
    <text evidence="9">The sequence shown here is derived from an EMBL/GenBank/DDBJ whole genome shotgun (WGS) entry which is preliminary data.</text>
</comment>
<dbReference type="GO" id="GO:0005737">
    <property type="term" value="C:cytoplasm"/>
    <property type="evidence" value="ECO:0007669"/>
    <property type="project" value="UniProtKB-SubCell"/>
</dbReference>
<keyword evidence="5 6" id="KW-0819">tRNA processing</keyword>
<keyword evidence="2 6" id="KW-0489">Methyltransferase</keyword>
<dbReference type="GO" id="GO:0008757">
    <property type="term" value="F:S-adenosylmethionine-dependent methyltransferase activity"/>
    <property type="evidence" value="ECO:0007669"/>
    <property type="project" value="UniProtKB-UniRule"/>
</dbReference>
<dbReference type="SUPFAM" id="SSF75217">
    <property type="entry name" value="alpha/beta knot"/>
    <property type="match status" value="1"/>
</dbReference>
<dbReference type="EC" id="2.1.1.207" evidence="6"/>
<evidence type="ECO:0000256" key="1">
    <source>
        <dbReference type="ARBA" id="ARBA00022490"/>
    </source>
</evidence>
<evidence type="ECO:0000256" key="7">
    <source>
        <dbReference type="PIRSR" id="PIRSR029256-1"/>
    </source>
</evidence>
<keyword evidence="4 6" id="KW-0949">S-adenosyl-L-methionine</keyword>
<comment type="function">
    <text evidence="6">Could methylate the ribose at the nucleotide 34 wobble position in tRNA.</text>
</comment>
<comment type="similarity">
    <text evidence="6">Belongs to the class IV-like SAM-binding methyltransferase superfamily. RNA methyltransferase TrmH family. TrmL subfamily.</text>
</comment>
<dbReference type="GO" id="GO:0008175">
    <property type="term" value="F:tRNA methyltransferase activity"/>
    <property type="evidence" value="ECO:0007669"/>
    <property type="project" value="UniProtKB-UniRule"/>
</dbReference>
<dbReference type="CDD" id="cd18094">
    <property type="entry name" value="SpoU-like_TrmL"/>
    <property type="match status" value="1"/>
</dbReference>
<comment type="caution">
    <text evidence="6">Lacks conserved residue(s) required for the propagation of feature annotation.</text>
</comment>
<protein>
    <recommendedName>
        <fullName evidence="6">Putative tRNA (cytidine(34)-2'-O)-methyltransferase</fullName>
        <ecNumber evidence="6">2.1.1.207</ecNumber>
    </recommendedName>
    <alternativeName>
        <fullName evidence="6">tRNA (cytidine/uridine-2'-O-)-methyltransferase</fullName>
    </alternativeName>
</protein>
<evidence type="ECO:0000313" key="10">
    <source>
        <dbReference type="Proteomes" id="UP000668060"/>
    </source>
</evidence>
<dbReference type="HAMAP" id="MF_01885">
    <property type="entry name" value="tRNA_methyltr_TrmL"/>
    <property type="match status" value="1"/>
</dbReference>
<feature type="binding site" evidence="6 7">
    <location>
        <position position="121"/>
    </location>
    <ligand>
        <name>S-adenosyl-L-methionine</name>
        <dbReference type="ChEBI" id="CHEBI:59789"/>
    </ligand>
</feature>
<keyword evidence="3 6" id="KW-0808">Transferase</keyword>
<evidence type="ECO:0000256" key="6">
    <source>
        <dbReference type="HAMAP-Rule" id="MF_01885"/>
    </source>
</evidence>
<dbReference type="GO" id="GO:0002130">
    <property type="term" value="P:wobble position ribose methylation"/>
    <property type="evidence" value="ECO:0007669"/>
    <property type="project" value="TreeGrafter"/>
</dbReference>
<sequence>MEVALFEPRIPQNTGNIARSCAAFNIPLNLIEPLGFKLEDRYLKRAGLDYWPLVTVNKYGNFDKFLASKETKRLISFSKKNGIYLKDFKFKHDDILLFGREDSGLPDCIIDKSDFLISIFMPNLQTENNDQKGVRSLNLSVACGIAIYEAHKQIYFQNSN</sequence>
<dbReference type="Gene3D" id="3.40.1280.10">
    <property type="match status" value="1"/>
</dbReference>
<keyword evidence="1 6" id="KW-0963">Cytoplasm</keyword>
<evidence type="ECO:0000313" key="9">
    <source>
        <dbReference type="EMBL" id="MBO6970379.1"/>
    </source>
</evidence>
<feature type="domain" description="tRNA/rRNA methyltransferase SpoU type" evidence="8">
    <location>
        <begin position="3"/>
        <end position="148"/>
    </location>
</feature>
<comment type="catalytic activity">
    <reaction evidence="6">
        <text>cytidine(34) in tRNA + S-adenosyl-L-methionine = 2'-O-methylcytidine(34) in tRNA + S-adenosyl-L-homocysteine + H(+)</text>
        <dbReference type="Rhea" id="RHEA:43084"/>
        <dbReference type="Rhea" id="RHEA-COMP:10331"/>
        <dbReference type="Rhea" id="RHEA-COMP:10332"/>
        <dbReference type="ChEBI" id="CHEBI:15378"/>
        <dbReference type="ChEBI" id="CHEBI:57856"/>
        <dbReference type="ChEBI" id="CHEBI:59789"/>
        <dbReference type="ChEBI" id="CHEBI:74495"/>
        <dbReference type="ChEBI" id="CHEBI:82748"/>
        <dbReference type="EC" id="2.1.1.207"/>
    </reaction>
</comment>
<comment type="subcellular location">
    <subcellularLocation>
        <location evidence="6">Cytoplasm</location>
    </subcellularLocation>
</comment>
<dbReference type="InterPro" id="IPR016914">
    <property type="entry name" value="TrmL"/>
</dbReference>
<gene>
    <name evidence="9" type="ORF">JJ842_00440</name>
</gene>
<proteinExistence type="inferred from homology"/>
<comment type="catalytic activity">
    <reaction evidence="6">
        <text>5-carboxymethylaminomethyluridine(34) in tRNA(Leu) + S-adenosyl-L-methionine = 5-carboxymethylaminomethyl-2'-O-methyluridine(34) in tRNA(Leu) + S-adenosyl-L-homocysteine + H(+)</text>
        <dbReference type="Rhea" id="RHEA:43088"/>
        <dbReference type="Rhea" id="RHEA-COMP:10333"/>
        <dbReference type="Rhea" id="RHEA-COMP:10334"/>
        <dbReference type="ChEBI" id="CHEBI:15378"/>
        <dbReference type="ChEBI" id="CHEBI:57856"/>
        <dbReference type="ChEBI" id="CHEBI:59789"/>
        <dbReference type="ChEBI" id="CHEBI:74508"/>
        <dbReference type="ChEBI" id="CHEBI:74511"/>
        <dbReference type="EC" id="2.1.1.207"/>
    </reaction>
</comment>
<evidence type="ECO:0000256" key="5">
    <source>
        <dbReference type="ARBA" id="ARBA00022694"/>
    </source>
</evidence>
<feature type="binding site" evidence="6 7">
    <location>
        <position position="136"/>
    </location>
    <ligand>
        <name>S-adenosyl-L-methionine</name>
        <dbReference type="ChEBI" id="CHEBI:59789"/>
    </ligand>
</feature>
<accession>A0A9D9BQ64</accession>
<name>A0A9D9BQ64_PROMR</name>
<dbReference type="AlphaFoldDB" id="A0A9D9BQ64"/>
<reference evidence="9" key="1">
    <citation type="journal article" date="2021" name="Front. Mar. Sci.">
        <title>Genomes of Diverse Isolates of Prochlorococcus High-Light-Adapted Clade II in the Western Pacific Ocean.</title>
        <authorList>
            <person name="Yan W."/>
            <person name="Feng X."/>
            <person name="Zhang W."/>
            <person name="Nawaz M.Z."/>
            <person name="Luo T."/>
            <person name="Zhang R."/>
            <person name="Jiao N."/>
        </authorList>
    </citation>
    <scope>NUCLEOTIDE SEQUENCE</scope>
    <source>
        <strain evidence="9">CUG1433</strain>
    </source>
</reference>
<dbReference type="InterPro" id="IPR029028">
    <property type="entry name" value="Alpha/beta_knot_MTases"/>
</dbReference>
<evidence type="ECO:0000256" key="2">
    <source>
        <dbReference type="ARBA" id="ARBA00022603"/>
    </source>
</evidence>
<dbReference type="GO" id="GO:0003723">
    <property type="term" value="F:RNA binding"/>
    <property type="evidence" value="ECO:0007669"/>
    <property type="project" value="InterPro"/>
</dbReference>
<dbReference type="PANTHER" id="PTHR42971">
    <property type="entry name" value="TRNA (CYTIDINE(34)-2'-O)-METHYLTRANSFERASE"/>
    <property type="match status" value="1"/>
</dbReference>
<dbReference type="InterPro" id="IPR001537">
    <property type="entry name" value="SpoU_MeTrfase"/>
</dbReference>
<evidence type="ECO:0000256" key="4">
    <source>
        <dbReference type="ARBA" id="ARBA00022691"/>
    </source>
</evidence>
<dbReference type="Pfam" id="PF00588">
    <property type="entry name" value="SpoU_methylase"/>
    <property type="match status" value="1"/>
</dbReference>
<dbReference type="Proteomes" id="UP000668060">
    <property type="component" value="Unassembled WGS sequence"/>
</dbReference>
<dbReference type="PIRSF" id="PIRSF029256">
    <property type="entry name" value="SpoU_TrmH_prd"/>
    <property type="match status" value="1"/>
</dbReference>
<organism evidence="9 10">
    <name type="scientific">Prochlorococcus marinus CUG1433</name>
    <dbReference type="NCBI Taxonomy" id="2774506"/>
    <lineage>
        <taxon>Bacteria</taxon>
        <taxon>Bacillati</taxon>
        <taxon>Cyanobacteriota</taxon>
        <taxon>Cyanophyceae</taxon>
        <taxon>Synechococcales</taxon>
        <taxon>Prochlorococcaceae</taxon>
        <taxon>Prochlorococcus</taxon>
    </lineage>
</organism>
<dbReference type="InterPro" id="IPR029026">
    <property type="entry name" value="tRNA_m1G_MTases_N"/>
</dbReference>
<feature type="binding site" evidence="6 7">
    <location>
        <position position="99"/>
    </location>
    <ligand>
        <name>S-adenosyl-L-methionine</name>
        <dbReference type="ChEBI" id="CHEBI:59789"/>
    </ligand>
</feature>
<evidence type="ECO:0000256" key="3">
    <source>
        <dbReference type="ARBA" id="ARBA00022679"/>
    </source>
</evidence>
<evidence type="ECO:0000259" key="8">
    <source>
        <dbReference type="Pfam" id="PF00588"/>
    </source>
</evidence>
<dbReference type="EMBL" id="JAEPLN010000001">
    <property type="protein sequence ID" value="MBO6970379.1"/>
    <property type="molecule type" value="Genomic_DNA"/>
</dbReference>